<dbReference type="Proteomes" id="UP000694720">
    <property type="component" value="Unplaced"/>
</dbReference>
<evidence type="ECO:0000256" key="4">
    <source>
        <dbReference type="ARBA" id="ARBA00022691"/>
    </source>
</evidence>
<name>A0A8D1D365_PIG</name>
<dbReference type="Pfam" id="PF00891">
    <property type="entry name" value="Methyltransf_2"/>
    <property type="match status" value="1"/>
</dbReference>
<dbReference type="Gene3D" id="1.10.10.10">
    <property type="entry name" value="Winged helix-like DNA-binding domain superfamily/Winged helix DNA-binding domain"/>
    <property type="match status" value="1"/>
</dbReference>
<evidence type="ECO:0000256" key="6">
    <source>
        <dbReference type="ARBA" id="ARBA00037645"/>
    </source>
</evidence>
<dbReference type="FunFam" id="1.10.10.10:FF:000358">
    <property type="entry name" value="Acetylserotonin O-methyltransferase"/>
    <property type="match status" value="1"/>
</dbReference>
<dbReference type="EC" id="2.1.1.4" evidence="8"/>
<feature type="domain" description="O-methyltransferase dimerisation" evidence="13">
    <location>
        <begin position="68"/>
        <end position="145"/>
    </location>
</feature>
<evidence type="ECO:0000256" key="3">
    <source>
        <dbReference type="ARBA" id="ARBA00022679"/>
    </source>
</evidence>
<evidence type="ECO:0000313" key="15">
    <source>
        <dbReference type="Proteomes" id="UP000694720"/>
    </source>
</evidence>
<evidence type="ECO:0000259" key="12">
    <source>
        <dbReference type="Pfam" id="PF00891"/>
    </source>
</evidence>
<comment type="pathway">
    <text evidence="7">Aromatic compound metabolism; melatonin biosynthesis; melatonin from serotonin: step 1/2.</text>
</comment>
<evidence type="ECO:0000256" key="7">
    <source>
        <dbReference type="ARBA" id="ARBA00037926"/>
    </source>
</evidence>
<dbReference type="GO" id="GO:0030187">
    <property type="term" value="P:melatonin biosynthetic process"/>
    <property type="evidence" value="ECO:0007669"/>
    <property type="project" value="UniProtKB-KW"/>
</dbReference>
<dbReference type="AlphaFoldDB" id="A0A8D1D365"/>
<dbReference type="InterPro" id="IPR036388">
    <property type="entry name" value="WH-like_DNA-bd_sf"/>
</dbReference>
<organism evidence="14 15">
    <name type="scientific">Sus scrofa</name>
    <name type="common">Pig</name>
    <dbReference type="NCBI Taxonomy" id="9823"/>
    <lineage>
        <taxon>Eukaryota</taxon>
        <taxon>Metazoa</taxon>
        <taxon>Chordata</taxon>
        <taxon>Craniata</taxon>
        <taxon>Vertebrata</taxon>
        <taxon>Euteleostomi</taxon>
        <taxon>Mammalia</taxon>
        <taxon>Eutheria</taxon>
        <taxon>Laurasiatheria</taxon>
        <taxon>Artiodactyla</taxon>
        <taxon>Suina</taxon>
        <taxon>Suidae</taxon>
        <taxon>Sus</taxon>
    </lineage>
</organism>
<accession>A0A8D1D365</accession>
<dbReference type="Pfam" id="PF08100">
    <property type="entry name" value="Dimerisation"/>
    <property type="match status" value="1"/>
</dbReference>
<dbReference type="InterPro" id="IPR029063">
    <property type="entry name" value="SAM-dependent_MTases_sf"/>
</dbReference>
<evidence type="ECO:0000256" key="9">
    <source>
        <dbReference type="ARBA" id="ARBA00040730"/>
    </source>
</evidence>
<dbReference type="SUPFAM" id="SSF53335">
    <property type="entry name" value="S-adenosyl-L-methionine-dependent methyltransferases"/>
    <property type="match status" value="1"/>
</dbReference>
<evidence type="ECO:0000259" key="13">
    <source>
        <dbReference type="Pfam" id="PF08100"/>
    </source>
</evidence>
<dbReference type="PANTHER" id="PTHR43712:SF2">
    <property type="entry name" value="O-METHYLTRANSFERASE CICE"/>
    <property type="match status" value="1"/>
</dbReference>
<dbReference type="FunFam" id="3.40.50.150:FF:000738">
    <property type="entry name" value="Acetylserotonin O-methyltransferase"/>
    <property type="match status" value="1"/>
</dbReference>
<dbReference type="InterPro" id="IPR016461">
    <property type="entry name" value="COMT-like"/>
</dbReference>
<keyword evidence="11" id="KW-0471">Melatonin biosynthesis</keyword>
<comment type="function">
    <text evidence="6">Catalyzes the transfer of a methyl group onto N-acetylserotonin, producing melatonin (N-acetyl-5-methoxytryptamine).</text>
</comment>
<evidence type="ECO:0000256" key="11">
    <source>
        <dbReference type="ARBA" id="ARBA00043260"/>
    </source>
</evidence>
<dbReference type="InterPro" id="IPR012967">
    <property type="entry name" value="COMT_dimerisation"/>
</dbReference>
<dbReference type="GO" id="GO:0046983">
    <property type="term" value="F:protein dimerization activity"/>
    <property type="evidence" value="ECO:0007669"/>
    <property type="project" value="InterPro"/>
</dbReference>
<evidence type="ECO:0000256" key="10">
    <source>
        <dbReference type="ARBA" id="ARBA00043054"/>
    </source>
</evidence>
<dbReference type="GO" id="GO:0032259">
    <property type="term" value="P:methylation"/>
    <property type="evidence" value="ECO:0007669"/>
    <property type="project" value="UniProtKB-KW"/>
</dbReference>
<sequence>MPRAGGSHRHGTCPVSPAWLLPAGQPEKEPSGPCIDGASAHQALAYTPHRGTNPSSPGENKAAFGFCRCPQVLFAACELGVFDLLAEAPGPLGSAAVAAHLGISCRGTEQLLDACVLLKLLHVEMRRGEGKSVYANTELASAYLAGTSPTSQQHMLLYVARTTYLCWAHLAEAVREGKNQYLKAFGVPSEELFSAIYRSEGERLQFLRGLGDVWSVEGRGVLAAFDLSPFPLVCDLGGCSGALAKECTSLYAGCHVTVFDMPDVVQMAKRHFSFPEDGRISFREGDFFKDPLPEADLYLLARVLHDWTDDKCSRLLARIHGACRTGGGILVIESLLDADGRGPLTTQLYSLNMLVQTEGRERTPAQYRALLAPAGFHDIQCRRTGGTYDAILARKRHSHRGEATGSSERRSSWIGVALGTPAPFLSVQSSSLEDIRSV</sequence>
<evidence type="ECO:0000313" key="14">
    <source>
        <dbReference type="Ensembl" id="ENSSSCP00035040585.1"/>
    </source>
</evidence>
<keyword evidence="2" id="KW-0489">Methyltransferase</keyword>
<dbReference type="SUPFAM" id="SSF46785">
    <property type="entry name" value="Winged helix' DNA-binding domain"/>
    <property type="match status" value="1"/>
</dbReference>
<evidence type="ECO:0000256" key="8">
    <source>
        <dbReference type="ARBA" id="ARBA00039116"/>
    </source>
</evidence>
<dbReference type="GO" id="GO:0006629">
    <property type="term" value="P:lipid metabolic process"/>
    <property type="evidence" value="ECO:0007669"/>
    <property type="project" value="UniProtKB-KW"/>
</dbReference>
<evidence type="ECO:0000256" key="1">
    <source>
        <dbReference type="ARBA" id="ARBA00011738"/>
    </source>
</evidence>
<dbReference type="Ensembl" id="ENSSSCT00035096403.1">
    <property type="protein sequence ID" value="ENSSSCP00035040585.1"/>
    <property type="gene ID" value="ENSSSCG00035071261.1"/>
</dbReference>
<evidence type="ECO:0000256" key="2">
    <source>
        <dbReference type="ARBA" id="ARBA00022603"/>
    </source>
</evidence>
<reference evidence="14" key="1">
    <citation type="submission" date="2025-08" db="UniProtKB">
        <authorList>
            <consortium name="Ensembl"/>
        </authorList>
    </citation>
    <scope>IDENTIFICATION</scope>
</reference>
<keyword evidence="5" id="KW-0443">Lipid metabolism</keyword>
<dbReference type="InterPro" id="IPR036390">
    <property type="entry name" value="WH_DNA-bd_sf"/>
</dbReference>
<keyword evidence="4" id="KW-0949">S-adenosyl-L-methionine</keyword>
<comment type="subunit">
    <text evidence="1">Homodimer.</text>
</comment>
<keyword evidence="3" id="KW-0808">Transferase</keyword>
<dbReference type="PANTHER" id="PTHR43712">
    <property type="entry name" value="PUTATIVE (AFU_ORTHOLOGUE AFUA_4G14580)-RELATED"/>
    <property type="match status" value="1"/>
</dbReference>
<dbReference type="PROSITE" id="PS51683">
    <property type="entry name" value="SAM_OMT_II"/>
    <property type="match status" value="1"/>
</dbReference>
<protein>
    <recommendedName>
        <fullName evidence="9">Acetylserotonin O-methyltransferase</fullName>
        <ecNumber evidence="8">2.1.1.4</ecNumber>
    </recommendedName>
    <alternativeName>
        <fullName evidence="10">Hydroxyindole O-methyltransferase</fullName>
    </alternativeName>
</protein>
<dbReference type="GO" id="GO:0017096">
    <property type="term" value="F:acetylserotonin O-methyltransferase activity"/>
    <property type="evidence" value="ECO:0007669"/>
    <property type="project" value="UniProtKB-EC"/>
</dbReference>
<dbReference type="InterPro" id="IPR001077">
    <property type="entry name" value="COMT_C"/>
</dbReference>
<proteinExistence type="predicted"/>
<evidence type="ECO:0000256" key="5">
    <source>
        <dbReference type="ARBA" id="ARBA00023098"/>
    </source>
</evidence>
<dbReference type="Gene3D" id="3.40.50.150">
    <property type="entry name" value="Vaccinia Virus protein VP39"/>
    <property type="match status" value="1"/>
</dbReference>
<feature type="domain" description="O-methyltransferase C-terminal" evidence="12">
    <location>
        <begin position="167"/>
        <end position="376"/>
    </location>
</feature>